<gene>
    <name evidence="2" type="ORF">FVF61_12835</name>
</gene>
<proteinExistence type="predicted"/>
<organism evidence="2 3">
    <name type="scientific">Formosa maritima</name>
    <dbReference type="NCBI Taxonomy" id="2592046"/>
    <lineage>
        <taxon>Bacteria</taxon>
        <taxon>Pseudomonadati</taxon>
        <taxon>Bacteroidota</taxon>
        <taxon>Flavobacteriia</taxon>
        <taxon>Flavobacteriales</taxon>
        <taxon>Flavobacteriaceae</taxon>
        <taxon>Formosa</taxon>
    </lineage>
</organism>
<dbReference type="GO" id="GO:0008476">
    <property type="term" value="F:protein-tyrosine sulfotransferase activity"/>
    <property type="evidence" value="ECO:0007669"/>
    <property type="project" value="InterPro"/>
</dbReference>
<dbReference type="Proteomes" id="UP000324550">
    <property type="component" value="Unassembled WGS sequence"/>
</dbReference>
<keyword evidence="3" id="KW-1185">Reference proteome</keyword>
<dbReference type="Pfam" id="PF13469">
    <property type="entry name" value="Sulfotransfer_3"/>
    <property type="match status" value="1"/>
</dbReference>
<name>A0A5D0FZS9_9FLAO</name>
<dbReference type="AlphaFoldDB" id="A0A5D0FZS9"/>
<comment type="caution">
    <text evidence="2">The sequence shown here is derived from an EMBL/GenBank/DDBJ whole genome shotgun (WGS) entry which is preliminary data.</text>
</comment>
<keyword evidence="1 2" id="KW-0808">Transferase</keyword>
<dbReference type="EMBL" id="VSFC01000062">
    <property type="protein sequence ID" value="TYA52226.1"/>
    <property type="molecule type" value="Genomic_DNA"/>
</dbReference>
<protein>
    <submittedName>
        <fullName evidence="2">Sulfotransferase</fullName>
    </submittedName>
</protein>
<dbReference type="InterPro" id="IPR026634">
    <property type="entry name" value="TPST-like"/>
</dbReference>
<dbReference type="PANTHER" id="PTHR12788">
    <property type="entry name" value="PROTEIN-TYROSINE SULFOTRANSFERASE 2"/>
    <property type="match status" value="1"/>
</dbReference>
<evidence type="ECO:0000313" key="2">
    <source>
        <dbReference type="EMBL" id="TYA52226.1"/>
    </source>
</evidence>
<dbReference type="SUPFAM" id="SSF52540">
    <property type="entry name" value="P-loop containing nucleoside triphosphate hydrolases"/>
    <property type="match status" value="1"/>
</dbReference>
<dbReference type="PANTHER" id="PTHR12788:SF10">
    <property type="entry name" value="PROTEIN-TYROSINE SULFOTRANSFERASE"/>
    <property type="match status" value="1"/>
</dbReference>
<evidence type="ECO:0000256" key="1">
    <source>
        <dbReference type="ARBA" id="ARBA00022679"/>
    </source>
</evidence>
<dbReference type="OrthoDB" id="5432096at2"/>
<dbReference type="InterPro" id="IPR027417">
    <property type="entry name" value="P-loop_NTPase"/>
</dbReference>
<evidence type="ECO:0000313" key="3">
    <source>
        <dbReference type="Proteomes" id="UP000324550"/>
    </source>
</evidence>
<sequence length="312" mass="36612">MKHVFITGCPRSGTTMLASMLGSAHYCVATPESDFFIDFIYKYLNKTSKNSNKEDFNFFLKTNYRFKQWHIEPNDIENIPESITYDNYNGVIESTLKLFIECHSDVATNEVTRIDHTPTSILDFNILNDFFPESNFIFIVRDPRAVYASVKNLDWGANTALKLAEEWNEYAAMYFSIKKLFPERVSLVRYEDILKNAPTELKRLCDFIGVPYSSDLNEGSGFKIPSYTSSQHSLVGKTLDKHRIDHWKHKLNHRDILLIESKSNLMMKVFNYDPTHSIKYRIRVRDKVQTLLNETFYYFANKIRKRKREKNA</sequence>
<accession>A0A5D0FZS9</accession>
<dbReference type="Gene3D" id="3.40.50.300">
    <property type="entry name" value="P-loop containing nucleotide triphosphate hydrolases"/>
    <property type="match status" value="1"/>
</dbReference>
<dbReference type="RefSeq" id="WP_148457045.1">
    <property type="nucleotide sequence ID" value="NZ_VSFC01000062.1"/>
</dbReference>
<reference evidence="2 3" key="1">
    <citation type="submission" date="2019-08" db="EMBL/GenBank/DDBJ databases">
        <title>Formosa sediminis sp. nov., isolated from marine sediment.</title>
        <authorList>
            <person name="Cao W.R."/>
        </authorList>
    </citation>
    <scope>NUCLEOTIDE SEQUENCE [LARGE SCALE GENOMIC DNA]</scope>
    <source>
        <strain evidence="2 3">1494</strain>
    </source>
</reference>